<proteinExistence type="predicted"/>
<evidence type="ECO:0000313" key="1">
    <source>
        <dbReference type="EMBL" id="GGF28837.1"/>
    </source>
</evidence>
<reference evidence="1" key="2">
    <citation type="submission" date="2020-09" db="EMBL/GenBank/DDBJ databases">
        <authorList>
            <person name="Sun Q."/>
            <person name="Zhou Y."/>
        </authorList>
    </citation>
    <scope>NUCLEOTIDE SEQUENCE</scope>
    <source>
        <strain evidence="1">CGMCC 1.12153</strain>
    </source>
</reference>
<reference evidence="1" key="1">
    <citation type="journal article" date="2014" name="Int. J. Syst. Evol. Microbiol.">
        <title>Complete genome sequence of Corynebacterium casei LMG S-19264T (=DSM 44701T), isolated from a smear-ripened cheese.</title>
        <authorList>
            <consortium name="US DOE Joint Genome Institute (JGI-PGF)"/>
            <person name="Walter F."/>
            <person name="Albersmeier A."/>
            <person name="Kalinowski J."/>
            <person name="Ruckert C."/>
        </authorList>
    </citation>
    <scope>NUCLEOTIDE SEQUENCE</scope>
    <source>
        <strain evidence="1">CGMCC 1.12153</strain>
    </source>
</reference>
<dbReference type="EMBL" id="BMEL01000004">
    <property type="protein sequence ID" value="GGF28837.1"/>
    <property type="molecule type" value="Genomic_DNA"/>
</dbReference>
<comment type="caution">
    <text evidence="1">The sequence shown here is derived from an EMBL/GenBank/DDBJ whole genome shotgun (WGS) entry which is preliminary data.</text>
</comment>
<evidence type="ECO:0000313" key="2">
    <source>
        <dbReference type="Proteomes" id="UP000660110"/>
    </source>
</evidence>
<evidence type="ECO:0008006" key="3">
    <source>
        <dbReference type="Google" id="ProtNLM"/>
    </source>
</evidence>
<gene>
    <name evidence="1" type="ORF">GCM10010954_29920</name>
</gene>
<sequence>MEPGQKLVMRTVDGPFPMETTYRWKAIHENRTQMTLQNKGEPAGFSKVLSPIMAPMMKKANKKDLKEIKKILENSNF</sequence>
<dbReference type="InterPro" id="IPR023393">
    <property type="entry name" value="START-like_dom_sf"/>
</dbReference>
<name>A0A917B705_HALAA</name>
<dbReference type="AlphaFoldDB" id="A0A917B705"/>
<dbReference type="Proteomes" id="UP000660110">
    <property type="component" value="Unassembled WGS sequence"/>
</dbReference>
<keyword evidence="2" id="KW-1185">Reference proteome</keyword>
<protein>
    <recommendedName>
        <fullName evidence="3">Polyketide cyclase / dehydrase and lipid transport</fullName>
    </recommendedName>
</protein>
<dbReference type="Gene3D" id="3.30.530.20">
    <property type="match status" value="1"/>
</dbReference>
<dbReference type="SUPFAM" id="SSF55961">
    <property type="entry name" value="Bet v1-like"/>
    <property type="match status" value="1"/>
</dbReference>
<accession>A0A917B705</accession>
<organism evidence="1 2">
    <name type="scientific">Halobacillus andaensis</name>
    <dbReference type="NCBI Taxonomy" id="1176239"/>
    <lineage>
        <taxon>Bacteria</taxon>
        <taxon>Bacillati</taxon>
        <taxon>Bacillota</taxon>
        <taxon>Bacilli</taxon>
        <taxon>Bacillales</taxon>
        <taxon>Bacillaceae</taxon>
        <taxon>Halobacillus</taxon>
    </lineage>
</organism>